<dbReference type="RefSeq" id="WP_194028824.1">
    <property type="nucleotide sequence ID" value="NZ_JADEWZ010000008.1"/>
</dbReference>
<sequence>MQPEIPLDPLDSPYPIPWNWVIATHAEFNARRDANKRCYRSPSLISPDGQYAAYSRLQMESNPEVASSRITSIMFLENLQTGDLRTVTASSPLADNPFGESEDAQLPGILSILIPVSWSQNGDRLLARQFEGLFNTSEASDYAVVWERRTGKTYTLFPGEVEYTNAVLLGWSQAHSDRVLFRAGSLGEEDWPLWAVNLAGETELACEDCPIVYGQVRDRAWTGPQG</sequence>
<name>A0A8J7DVV5_9CYAN</name>
<evidence type="ECO:0000313" key="1">
    <source>
        <dbReference type="EMBL" id="MBE9115713.1"/>
    </source>
</evidence>
<evidence type="ECO:0000313" key="2">
    <source>
        <dbReference type="Proteomes" id="UP000654482"/>
    </source>
</evidence>
<accession>A0A8J7DVV5</accession>
<dbReference type="EMBL" id="JADEWZ010000008">
    <property type="protein sequence ID" value="MBE9115713.1"/>
    <property type="molecule type" value="Genomic_DNA"/>
</dbReference>
<protein>
    <submittedName>
        <fullName evidence="1">Uncharacterized protein</fullName>
    </submittedName>
</protein>
<comment type="caution">
    <text evidence="1">The sequence shown here is derived from an EMBL/GenBank/DDBJ whole genome shotgun (WGS) entry which is preliminary data.</text>
</comment>
<organism evidence="1 2">
    <name type="scientific">Lusitaniella coriacea LEGE 07157</name>
    <dbReference type="NCBI Taxonomy" id="945747"/>
    <lineage>
        <taxon>Bacteria</taxon>
        <taxon>Bacillati</taxon>
        <taxon>Cyanobacteriota</taxon>
        <taxon>Cyanophyceae</taxon>
        <taxon>Spirulinales</taxon>
        <taxon>Lusitaniellaceae</taxon>
        <taxon>Lusitaniella</taxon>
    </lineage>
</organism>
<keyword evidence="2" id="KW-1185">Reference proteome</keyword>
<proteinExistence type="predicted"/>
<gene>
    <name evidence="1" type="ORF">IQ249_07385</name>
</gene>
<dbReference type="Proteomes" id="UP000654482">
    <property type="component" value="Unassembled WGS sequence"/>
</dbReference>
<dbReference type="SUPFAM" id="SSF82171">
    <property type="entry name" value="DPP6 N-terminal domain-like"/>
    <property type="match status" value="1"/>
</dbReference>
<reference evidence="1" key="1">
    <citation type="submission" date="2020-10" db="EMBL/GenBank/DDBJ databases">
        <authorList>
            <person name="Castelo-Branco R."/>
            <person name="Eusebio N."/>
            <person name="Adriana R."/>
            <person name="Vieira A."/>
            <person name="Brugerolle De Fraissinette N."/>
            <person name="Rezende De Castro R."/>
            <person name="Schneider M.P."/>
            <person name="Vasconcelos V."/>
            <person name="Leao P.N."/>
        </authorList>
    </citation>
    <scope>NUCLEOTIDE SEQUENCE</scope>
    <source>
        <strain evidence="1">LEGE 07157</strain>
    </source>
</reference>
<dbReference type="AlphaFoldDB" id="A0A8J7DVV5"/>